<dbReference type="InterPro" id="IPR004223">
    <property type="entry name" value="VitB12-dep_Met_synth_activ_dom"/>
</dbReference>
<keyword evidence="6 10" id="KW-0479">Metal-binding</keyword>
<dbReference type="Gene3D" id="3.40.50.280">
    <property type="entry name" value="Cobalamin-binding domain"/>
    <property type="match status" value="1"/>
</dbReference>
<comment type="catalytic activity">
    <reaction evidence="10">
        <text>(6S)-5-methyl-5,6,7,8-tetrahydrofolate + L-homocysteine = (6S)-5,6,7,8-tetrahydrofolate + L-methionine</text>
        <dbReference type="Rhea" id="RHEA:11172"/>
        <dbReference type="ChEBI" id="CHEBI:18608"/>
        <dbReference type="ChEBI" id="CHEBI:57453"/>
        <dbReference type="ChEBI" id="CHEBI:57844"/>
        <dbReference type="ChEBI" id="CHEBI:58199"/>
        <dbReference type="EC" id="2.1.1.13"/>
    </reaction>
</comment>
<dbReference type="GO" id="GO:0031419">
    <property type="term" value="F:cobalamin binding"/>
    <property type="evidence" value="ECO:0007669"/>
    <property type="project" value="UniProtKB-UniRule"/>
</dbReference>
<comment type="caution">
    <text evidence="17">The sequence shown here is derived from an EMBL/GenBank/DDBJ whole genome shotgun (WGS) entry which is preliminary data.</text>
</comment>
<feature type="binding site" evidence="12">
    <location>
        <position position="456"/>
    </location>
    <ligand>
        <name>methylcob(III)alamin</name>
        <dbReference type="ChEBI" id="CHEBI:28115"/>
    </ligand>
</feature>
<dbReference type="CDD" id="cd02069">
    <property type="entry name" value="methionine_synthase_B12_BD"/>
    <property type="match status" value="1"/>
</dbReference>
<dbReference type="AlphaFoldDB" id="A0A7W9BFI0"/>
<feature type="binding site" evidence="12">
    <location>
        <position position="512"/>
    </location>
    <ligand>
        <name>methylcob(III)alamin</name>
        <dbReference type="ChEBI" id="CHEBI:28115"/>
    </ligand>
</feature>
<dbReference type="InterPro" id="IPR006158">
    <property type="entry name" value="Cobalamin-bd"/>
</dbReference>
<dbReference type="SMART" id="SM01018">
    <property type="entry name" value="B12-binding_2"/>
    <property type="match status" value="1"/>
</dbReference>
<evidence type="ECO:0000313" key="18">
    <source>
        <dbReference type="Proteomes" id="UP000546200"/>
    </source>
</evidence>
<comment type="similarity">
    <text evidence="1">Belongs to the vitamin-B12 dependent methionine synthase family.</text>
</comment>
<dbReference type="CDD" id="cd00740">
    <property type="entry name" value="MeTr"/>
    <property type="match status" value="1"/>
</dbReference>
<dbReference type="InterPro" id="IPR003759">
    <property type="entry name" value="Cbl-bd_cap"/>
</dbReference>
<keyword evidence="18" id="KW-1185">Reference proteome</keyword>
<evidence type="ECO:0000256" key="1">
    <source>
        <dbReference type="ARBA" id="ARBA00010398"/>
    </source>
</evidence>
<dbReference type="PROSITE" id="PS51332">
    <property type="entry name" value="B12_BINDING"/>
    <property type="match status" value="1"/>
</dbReference>
<dbReference type="SUPFAM" id="SSF47644">
    <property type="entry name" value="Methionine synthase domain"/>
    <property type="match status" value="1"/>
</dbReference>
<dbReference type="PIRSF" id="PIRSF000381">
    <property type="entry name" value="MetH"/>
    <property type="match status" value="1"/>
</dbReference>
<keyword evidence="5 10" id="KW-0949">S-adenosyl-L-methionine</keyword>
<protein>
    <recommendedName>
        <fullName evidence="9 10">Methionine synthase</fullName>
        <ecNumber evidence="9 10">2.1.1.13</ecNumber>
    </recommendedName>
    <alternativeName>
        <fullName evidence="10">5-methyltetrahydrofolate--homocysteine methyltransferase</fullName>
    </alternativeName>
</protein>
<dbReference type="InterPro" id="IPR011005">
    <property type="entry name" value="Dihydropteroate_synth-like_sf"/>
</dbReference>
<sequence>MTSTPSSTNFVNVGERTNVTGSAAFKKLIMAGDYTRAVEVARQQVENGAQVVDVNMDEGLLDAEHAMTTFLKLIAAEPDIARVPVMIDSSRWSVIEAGLKCVSGKPIVNSISMKEGEEPFLAAARKCMNYGAAVVVMAFDEVGQADTQERKVEICARAYDLLMGIGFPPEDIIFDPNVFAVATGIEEHNNYGVDFIEATRAIKARCPHVHISGGLSNLSFSFRGNEPVRRAMHSVFLYHAIPAGMDMAIVNAGQLDVYDTIDAELRTACEDVILNRDPEAGDRLVALAEKYRGTDAVAEKQAAEWRSLEVTKRLEYALVKGIDAHVVDDTEECRQAFARPIEVIEGPLMDGMNVVGDLFGLGKMFLPQVVKSARVMKKAVAHLLPFIEAAKEPGAKGKGKIIMATVKGDVHDIGKNIVGVVLQCNGFEVVDLGVMVPWSRILEAANENDADMIGLSGLITPSLDEMVTVAEEMKRARMTMPLLIGGATTSKVHTALRISPAYDGPVVHVLDASRAVGVATTLVSDTIRDNYVATVAADYQAVRDARSGKGQNALLPLAEARARAFPADMVLKAPPAAKPGIHVFDDWDLADLRRYIDWTPFFRAWELAGNFPAILTDEVVGESASGLYADAQEMLDRIVSEKWLTAKGVAALWPCHRSGDDVWVQTEHHHHYRTADGGSVPEGFSIPDLDRRDEKSVRFPFLRQQIAKREGRANMCLADFVDPAGDWIGGFAVGIHGIDAHIAAYKAAHDDYNDILLKALADRLAEAFAEALHHHVRTVLWGYSPDEQLTNEALIREQYRGIRPAPGYPACPEHSLKRTLFDLLGAEERVGLTLTDSFAMLPTAAVSGFYFGHAQAEYFGVARIGEDQVSDYAERRGVDLEQATRWLRPNLD</sequence>
<feature type="binding site" evidence="12">
    <location>
        <begin position="858"/>
        <end position="859"/>
    </location>
    <ligand>
        <name>S-adenosyl-L-methionine</name>
        <dbReference type="ChEBI" id="CHEBI:59789"/>
    </ligand>
</feature>
<evidence type="ECO:0000259" key="13">
    <source>
        <dbReference type="PROSITE" id="PS50972"/>
    </source>
</evidence>
<feature type="domain" description="Pterin-binding" evidence="13">
    <location>
        <begin position="10"/>
        <end position="270"/>
    </location>
</feature>
<keyword evidence="8 10" id="KW-0170">Cobalt</keyword>
<dbReference type="Gene3D" id="1.10.288.10">
    <property type="entry name" value="Cobalamin-dependent Methionine Synthase, domain 2"/>
    <property type="match status" value="1"/>
</dbReference>
<keyword evidence="7" id="KW-0677">Repeat</keyword>
<comment type="pathway">
    <text evidence="10">Amino-acid biosynthesis; L-methionine biosynthesis via de novo pathway; L-methionine from L-homocysteine (MetH route): step 1/1.</text>
</comment>
<evidence type="ECO:0000256" key="7">
    <source>
        <dbReference type="ARBA" id="ARBA00022737"/>
    </source>
</evidence>
<keyword evidence="10" id="KW-0028">Amino-acid biosynthesis</keyword>
<dbReference type="PANTHER" id="PTHR45833">
    <property type="entry name" value="METHIONINE SYNTHASE"/>
    <property type="match status" value="1"/>
</dbReference>
<gene>
    <name evidence="17" type="ORF">FHS94_002851</name>
</gene>
<dbReference type="SUPFAM" id="SSF51717">
    <property type="entry name" value="Dihydropteroate synthetase-like"/>
    <property type="match status" value="1"/>
</dbReference>
<name>A0A7W9BFI0_9SPHN</name>
<comment type="function">
    <text evidence="10">Catalyzes the transfer of a methyl group from methyl-cobalamin to homocysteine, yielding enzyme-bound cob(I)alamin and methionine. Subsequently, remethylates the cofactor using methyltetrahydrofolate.</text>
</comment>
<dbReference type="SUPFAM" id="SSF56507">
    <property type="entry name" value="Methionine synthase activation domain-like"/>
    <property type="match status" value="1"/>
</dbReference>
<dbReference type="Gene3D" id="3.20.20.20">
    <property type="entry name" value="Dihydropteroate synthase-like"/>
    <property type="match status" value="1"/>
</dbReference>
<feature type="domain" description="AdoMet activation" evidence="14">
    <location>
        <begin position="548"/>
        <end position="892"/>
    </location>
</feature>
<evidence type="ECO:0000256" key="4">
    <source>
        <dbReference type="ARBA" id="ARBA00022679"/>
    </source>
</evidence>
<dbReference type="InterPro" id="IPR011822">
    <property type="entry name" value="MetH"/>
</dbReference>
<dbReference type="SUPFAM" id="SSF52242">
    <property type="entry name" value="Cobalamin (vitamin B12)-binding domain"/>
    <property type="match status" value="1"/>
</dbReference>
<dbReference type="GO" id="GO:0005829">
    <property type="term" value="C:cytosol"/>
    <property type="evidence" value="ECO:0007669"/>
    <property type="project" value="TreeGrafter"/>
</dbReference>
<dbReference type="Pfam" id="PF02965">
    <property type="entry name" value="Met_synt_B12"/>
    <property type="match status" value="1"/>
</dbReference>
<dbReference type="Pfam" id="PF02607">
    <property type="entry name" value="B12-binding_2"/>
    <property type="match status" value="1"/>
</dbReference>
<dbReference type="GO" id="GO:0046653">
    <property type="term" value="P:tetrahydrofolate metabolic process"/>
    <property type="evidence" value="ECO:0007669"/>
    <property type="project" value="TreeGrafter"/>
</dbReference>
<dbReference type="InterPro" id="IPR036724">
    <property type="entry name" value="Cobalamin-bd_sf"/>
</dbReference>
<dbReference type="Gene3D" id="1.10.1240.10">
    <property type="entry name" value="Methionine synthase domain"/>
    <property type="match status" value="1"/>
</dbReference>
<dbReference type="Pfam" id="PF00809">
    <property type="entry name" value="Pterin_bind"/>
    <property type="match status" value="1"/>
</dbReference>
<dbReference type="UniPathway" id="UPA00051">
    <property type="reaction ID" value="UER00081"/>
</dbReference>
<dbReference type="InterPro" id="IPR033706">
    <property type="entry name" value="Met_synthase_B12-bd"/>
</dbReference>
<evidence type="ECO:0000259" key="16">
    <source>
        <dbReference type="PROSITE" id="PS51337"/>
    </source>
</evidence>
<evidence type="ECO:0000313" key="17">
    <source>
        <dbReference type="EMBL" id="MBB5715994.1"/>
    </source>
</evidence>
<comment type="cofactor">
    <cofactor evidence="10 11">
        <name>methylcob(III)alamin</name>
        <dbReference type="ChEBI" id="CHEBI:28115"/>
    </cofactor>
</comment>
<dbReference type="Pfam" id="PF02310">
    <property type="entry name" value="B12-binding"/>
    <property type="match status" value="1"/>
</dbReference>
<dbReference type="EMBL" id="JACIJK010000008">
    <property type="protein sequence ID" value="MBB5715994.1"/>
    <property type="molecule type" value="Genomic_DNA"/>
</dbReference>
<feature type="binding site" evidence="12">
    <location>
        <position position="803"/>
    </location>
    <ligand>
        <name>S-adenosyl-L-methionine</name>
        <dbReference type="ChEBI" id="CHEBI:59789"/>
    </ligand>
</feature>
<dbReference type="FunFam" id="3.40.50.280:FF:000001">
    <property type="entry name" value="Methionine synthase"/>
    <property type="match status" value="1"/>
</dbReference>
<dbReference type="PROSITE" id="PS51337">
    <property type="entry name" value="B12_BINDING_NTER"/>
    <property type="match status" value="1"/>
</dbReference>
<feature type="binding site" evidence="12">
    <location>
        <begin position="408"/>
        <end position="412"/>
    </location>
    <ligand>
        <name>methylcob(III)alamin</name>
        <dbReference type="ChEBI" id="CHEBI:28115"/>
    </ligand>
</feature>
<dbReference type="GO" id="GO:0008705">
    <property type="term" value="F:methionine synthase activity"/>
    <property type="evidence" value="ECO:0007669"/>
    <property type="project" value="UniProtKB-UniRule"/>
</dbReference>
<keyword evidence="3 10" id="KW-0846">Cobalamin</keyword>
<feature type="binding site" evidence="12">
    <location>
        <position position="345"/>
    </location>
    <ligand>
        <name>methylcob(III)alamin</name>
        <dbReference type="ChEBI" id="CHEBI:28115"/>
    </ligand>
</feature>
<keyword evidence="4 10" id="KW-0808">Transferase</keyword>
<evidence type="ECO:0000256" key="2">
    <source>
        <dbReference type="ARBA" id="ARBA00022603"/>
    </source>
</evidence>
<evidence type="ECO:0000256" key="9">
    <source>
        <dbReference type="NCBIfam" id="TIGR02082"/>
    </source>
</evidence>
<dbReference type="FunFam" id="3.20.20.20:FF:000002">
    <property type="entry name" value="Methionine synthase"/>
    <property type="match status" value="1"/>
</dbReference>
<evidence type="ECO:0000256" key="3">
    <source>
        <dbReference type="ARBA" id="ARBA00022628"/>
    </source>
</evidence>
<reference evidence="17 18" key="1">
    <citation type="submission" date="2020-08" db="EMBL/GenBank/DDBJ databases">
        <title>Genomic Encyclopedia of Type Strains, Phase IV (KMG-IV): sequencing the most valuable type-strain genomes for metagenomic binning, comparative biology and taxonomic classification.</title>
        <authorList>
            <person name="Goeker M."/>
        </authorList>
    </citation>
    <scope>NUCLEOTIDE SEQUENCE [LARGE SCALE GENOMIC DNA]</scope>
    <source>
        <strain evidence="17 18">DSM 100044</strain>
    </source>
</reference>
<feature type="binding site" evidence="12">
    <location>
        <position position="460"/>
    </location>
    <ligand>
        <name>methylcob(III)alamin</name>
        <dbReference type="ChEBI" id="CHEBI:28115"/>
    </ligand>
</feature>
<proteinExistence type="inferred from homology"/>
<comment type="cofactor">
    <cofactor evidence="10">
        <name>Zn(2+)</name>
        <dbReference type="ChEBI" id="CHEBI:29105"/>
    </cofactor>
</comment>
<feature type="domain" description="B12-binding N-terminal" evidence="16">
    <location>
        <begin position="301"/>
        <end position="395"/>
    </location>
</feature>
<evidence type="ECO:0000256" key="11">
    <source>
        <dbReference type="PIRSR" id="PIRSR000381-1"/>
    </source>
</evidence>
<keyword evidence="10" id="KW-0486">Methionine biosynthesis</keyword>
<dbReference type="NCBIfam" id="TIGR02082">
    <property type="entry name" value="metH"/>
    <property type="match status" value="1"/>
</dbReference>
<feature type="binding site" evidence="12">
    <location>
        <position position="597"/>
    </location>
    <ligand>
        <name>S-adenosyl-L-methionine</name>
        <dbReference type="ChEBI" id="CHEBI:59789"/>
    </ligand>
</feature>
<dbReference type="Proteomes" id="UP000546200">
    <property type="component" value="Unassembled WGS sequence"/>
</dbReference>
<organism evidence="17 18">
    <name type="scientific">Sphingomonas aerophila</name>
    <dbReference type="NCBI Taxonomy" id="1344948"/>
    <lineage>
        <taxon>Bacteria</taxon>
        <taxon>Pseudomonadati</taxon>
        <taxon>Pseudomonadota</taxon>
        <taxon>Alphaproteobacteria</taxon>
        <taxon>Sphingomonadales</taxon>
        <taxon>Sphingomonadaceae</taxon>
        <taxon>Sphingomonas</taxon>
    </lineage>
</organism>
<keyword evidence="10" id="KW-0862">Zinc</keyword>
<keyword evidence="2 10" id="KW-0489">Methyltransferase</keyword>
<dbReference type="FunFam" id="1.10.1240.10:FF:000001">
    <property type="entry name" value="Methionine synthase"/>
    <property type="match status" value="1"/>
</dbReference>
<evidence type="ECO:0000259" key="15">
    <source>
        <dbReference type="PROSITE" id="PS51332"/>
    </source>
</evidence>
<feature type="binding site" description="axial binding residue" evidence="11">
    <location>
        <position position="411"/>
    </location>
    <ligand>
        <name>methylcob(III)alamin</name>
        <dbReference type="ChEBI" id="CHEBI:28115"/>
    </ligand>
    <ligandPart>
        <name>Co</name>
        <dbReference type="ChEBI" id="CHEBI:27638"/>
    </ligandPart>
</feature>
<dbReference type="PROSITE" id="PS50972">
    <property type="entry name" value="PTERIN_BINDING"/>
    <property type="match status" value="1"/>
</dbReference>
<dbReference type="InterPro" id="IPR036594">
    <property type="entry name" value="Meth_synthase_dom"/>
</dbReference>
<evidence type="ECO:0000256" key="8">
    <source>
        <dbReference type="ARBA" id="ARBA00023285"/>
    </source>
</evidence>
<dbReference type="PANTHER" id="PTHR45833:SF1">
    <property type="entry name" value="METHIONINE SYNTHASE"/>
    <property type="match status" value="1"/>
</dbReference>
<dbReference type="InterPro" id="IPR050554">
    <property type="entry name" value="Met_Synthase/Corrinoid"/>
</dbReference>
<evidence type="ECO:0000256" key="10">
    <source>
        <dbReference type="PIRNR" id="PIRNR000381"/>
    </source>
</evidence>
<evidence type="ECO:0000256" key="6">
    <source>
        <dbReference type="ARBA" id="ARBA00022723"/>
    </source>
</evidence>
<dbReference type="PROSITE" id="PS50974">
    <property type="entry name" value="ADOMET_ACTIVATION"/>
    <property type="match status" value="1"/>
</dbReference>
<dbReference type="GO" id="GO:0032259">
    <property type="term" value="P:methylation"/>
    <property type="evidence" value="ECO:0007669"/>
    <property type="project" value="UniProtKB-KW"/>
</dbReference>
<comment type="domain">
    <text evidence="10">Modular enzyme with four functionally distinct domains. The isolated Hcy-binding domain catalyzes methyl transfer from free methylcobalamin to homocysteine. The Hcy-binding domain in association with the pterin-binding domain catalyzes the methylation of cob(I)alamin by methyltetrahydrofolate and the methylation of homocysteine. The B12-binding domain binds the cofactor. The AdoMet activation domain binds S-adenosyl-L-methionine. Under aerobic conditions cob(I)alamin can be converted to inactive cob(II)alamin. Reductive methylation by S-adenosyl-L-methionine and flavodoxin regenerates methylcobalamin.</text>
</comment>
<dbReference type="EC" id="2.1.1.13" evidence="9 10"/>
<dbReference type="GO" id="GO:0050667">
    <property type="term" value="P:homocysteine metabolic process"/>
    <property type="evidence" value="ECO:0007669"/>
    <property type="project" value="TreeGrafter"/>
</dbReference>
<dbReference type="InterPro" id="IPR037010">
    <property type="entry name" value="VitB12-dep_Met_synth_activ_sf"/>
</dbReference>
<evidence type="ECO:0000256" key="12">
    <source>
        <dbReference type="PIRSR" id="PIRSR000381-2"/>
    </source>
</evidence>
<dbReference type="Gene3D" id="3.10.196.10">
    <property type="entry name" value="Vitamin B12-dependent methionine synthase, activation domain"/>
    <property type="match status" value="1"/>
</dbReference>
<dbReference type="GO" id="GO:0008270">
    <property type="term" value="F:zinc ion binding"/>
    <property type="evidence" value="ECO:0007669"/>
    <property type="project" value="UniProtKB-UniRule"/>
</dbReference>
<evidence type="ECO:0000256" key="5">
    <source>
        <dbReference type="ARBA" id="ARBA00022691"/>
    </source>
</evidence>
<dbReference type="InterPro" id="IPR000489">
    <property type="entry name" value="Pterin-binding_dom"/>
</dbReference>
<feature type="domain" description="B12-binding" evidence="15">
    <location>
        <begin position="398"/>
        <end position="533"/>
    </location>
</feature>
<dbReference type="RefSeq" id="WP_184058823.1">
    <property type="nucleotide sequence ID" value="NZ_JACIJK010000008.1"/>
</dbReference>
<evidence type="ECO:0000259" key="14">
    <source>
        <dbReference type="PROSITE" id="PS50974"/>
    </source>
</evidence>
<accession>A0A7W9BFI0</accession>